<reference evidence="2 3" key="1">
    <citation type="journal article" date="2019" name="Int. J. Syst. Evol. Microbiol.">
        <title>The Global Catalogue of Microorganisms (GCM) 10K type strain sequencing project: providing services to taxonomists for standard genome sequencing and annotation.</title>
        <authorList>
            <consortium name="The Broad Institute Genomics Platform"/>
            <consortium name="The Broad Institute Genome Sequencing Center for Infectious Disease"/>
            <person name="Wu L."/>
            <person name="Ma J."/>
        </authorList>
    </citation>
    <scope>NUCLEOTIDE SEQUENCE [LARGE SCALE GENOMIC DNA]</scope>
    <source>
        <strain evidence="2 3">JCM 14560</strain>
    </source>
</reference>
<keyword evidence="3" id="KW-1185">Reference proteome</keyword>
<sequence length="153" mass="16439">MGRVVDGIALVRGGGSTGSATWTSPEARRVGSRHCGPGSAPPSVPAETADGTIRIPTRSHSSSTKRPRSRDFRRILQGMTKSAAVRRPLPTSPFKARVQAPLKRFAVGDRVTHDRYGLGRAIGVEGDSDIAVLVDFGSRQERITQPYAAMFKL</sequence>
<evidence type="ECO:0000256" key="1">
    <source>
        <dbReference type="SAM" id="MobiDB-lite"/>
    </source>
</evidence>
<feature type="region of interest" description="Disordered" evidence="1">
    <location>
        <begin position="15"/>
        <end position="70"/>
    </location>
</feature>
<evidence type="ECO:0008006" key="4">
    <source>
        <dbReference type="Google" id="ProtNLM"/>
    </source>
</evidence>
<proteinExistence type="predicted"/>
<organism evidence="2 3">
    <name type="scientific">Kitasatospora kazusensis</name>
    <dbReference type="NCBI Taxonomy" id="407974"/>
    <lineage>
        <taxon>Bacteria</taxon>
        <taxon>Bacillati</taxon>
        <taxon>Actinomycetota</taxon>
        <taxon>Actinomycetes</taxon>
        <taxon>Kitasatosporales</taxon>
        <taxon>Streptomycetaceae</taxon>
        <taxon>Kitasatospora</taxon>
    </lineage>
</organism>
<accession>A0ABN3A6H1</accession>
<evidence type="ECO:0000313" key="2">
    <source>
        <dbReference type="EMBL" id="GAA2154966.1"/>
    </source>
</evidence>
<protein>
    <recommendedName>
        <fullName evidence="4">ATP-binding protein</fullName>
    </recommendedName>
</protein>
<dbReference type="Proteomes" id="UP001422759">
    <property type="component" value="Unassembled WGS sequence"/>
</dbReference>
<comment type="caution">
    <text evidence="2">The sequence shown here is derived from an EMBL/GenBank/DDBJ whole genome shotgun (WGS) entry which is preliminary data.</text>
</comment>
<name>A0ABN3A6H1_9ACTN</name>
<gene>
    <name evidence="2" type="ORF">GCM10009760_54400</name>
</gene>
<evidence type="ECO:0000313" key="3">
    <source>
        <dbReference type="Proteomes" id="UP001422759"/>
    </source>
</evidence>
<dbReference type="EMBL" id="BAAANT010000044">
    <property type="protein sequence ID" value="GAA2154966.1"/>
    <property type="molecule type" value="Genomic_DNA"/>
</dbReference>